<feature type="compositionally biased region" description="Basic and acidic residues" evidence="1">
    <location>
        <begin position="80"/>
        <end position="89"/>
    </location>
</feature>
<sequence>MDTLNVLPVRMDIRHNGRSANQGGRRERSANQNERSERSTTRDRAEILTRRHQTDKAGDGNHRVSHGQMKGARETTLSTAERESGEVSRAHCRIATISRRNNSTYLGSIVQQTTTTPPNSTIRSPPNRTAR</sequence>
<comment type="caution">
    <text evidence="2">The sequence shown here is derived from an EMBL/GenBank/DDBJ whole genome shotgun (WGS) entry which is preliminary data.</text>
</comment>
<evidence type="ECO:0000313" key="3">
    <source>
        <dbReference type="Proteomes" id="UP001519460"/>
    </source>
</evidence>
<dbReference type="EMBL" id="JACVVK020000598">
    <property type="protein sequence ID" value="KAK7463923.1"/>
    <property type="molecule type" value="Genomic_DNA"/>
</dbReference>
<organism evidence="2 3">
    <name type="scientific">Batillaria attramentaria</name>
    <dbReference type="NCBI Taxonomy" id="370345"/>
    <lineage>
        <taxon>Eukaryota</taxon>
        <taxon>Metazoa</taxon>
        <taxon>Spiralia</taxon>
        <taxon>Lophotrochozoa</taxon>
        <taxon>Mollusca</taxon>
        <taxon>Gastropoda</taxon>
        <taxon>Caenogastropoda</taxon>
        <taxon>Sorbeoconcha</taxon>
        <taxon>Cerithioidea</taxon>
        <taxon>Batillariidae</taxon>
        <taxon>Batillaria</taxon>
    </lineage>
</organism>
<dbReference type="Proteomes" id="UP001519460">
    <property type="component" value="Unassembled WGS sequence"/>
</dbReference>
<accession>A0ABD0J6U3</accession>
<protein>
    <submittedName>
        <fullName evidence="2">Uncharacterized protein</fullName>
    </submittedName>
</protein>
<feature type="compositionally biased region" description="Polar residues" evidence="1">
    <location>
        <begin position="98"/>
        <end position="131"/>
    </location>
</feature>
<feature type="compositionally biased region" description="Basic and acidic residues" evidence="1">
    <location>
        <begin position="24"/>
        <end position="62"/>
    </location>
</feature>
<feature type="region of interest" description="Disordered" evidence="1">
    <location>
        <begin position="1"/>
        <end position="131"/>
    </location>
</feature>
<evidence type="ECO:0000256" key="1">
    <source>
        <dbReference type="SAM" id="MobiDB-lite"/>
    </source>
</evidence>
<proteinExistence type="predicted"/>
<evidence type="ECO:0000313" key="2">
    <source>
        <dbReference type="EMBL" id="KAK7463923.1"/>
    </source>
</evidence>
<name>A0ABD0J6U3_9CAEN</name>
<dbReference type="AlphaFoldDB" id="A0ABD0J6U3"/>
<gene>
    <name evidence="2" type="ORF">BaRGS_00038089</name>
</gene>
<keyword evidence="3" id="KW-1185">Reference proteome</keyword>
<reference evidence="2 3" key="1">
    <citation type="journal article" date="2023" name="Sci. Data">
        <title>Genome assembly of the Korean intertidal mud-creeper Batillaria attramentaria.</title>
        <authorList>
            <person name="Patra A.K."/>
            <person name="Ho P.T."/>
            <person name="Jun S."/>
            <person name="Lee S.J."/>
            <person name="Kim Y."/>
            <person name="Won Y.J."/>
        </authorList>
    </citation>
    <scope>NUCLEOTIDE SEQUENCE [LARGE SCALE GENOMIC DNA]</scope>
    <source>
        <strain evidence="2">Wonlab-2016</strain>
    </source>
</reference>